<dbReference type="Pfam" id="PF00679">
    <property type="entry name" value="EFG_C"/>
    <property type="match status" value="1"/>
</dbReference>
<dbReference type="Gene3D" id="3.30.70.240">
    <property type="match status" value="1"/>
</dbReference>
<dbReference type="SUPFAM" id="SSF54211">
    <property type="entry name" value="Ribosomal protein S5 domain 2-like"/>
    <property type="match status" value="1"/>
</dbReference>
<evidence type="ECO:0000259" key="6">
    <source>
        <dbReference type="SMART" id="SM00889"/>
    </source>
</evidence>
<protein>
    <recommendedName>
        <fullName evidence="1">Elongation factor 2</fullName>
    </recommendedName>
</protein>
<keyword evidence="3" id="KW-0547">Nucleotide-binding</keyword>
<accession>A0A645H9K9</accession>
<name>A0A645H9K9_9ZZZZ</name>
<dbReference type="InterPro" id="IPR035647">
    <property type="entry name" value="EFG_III/V"/>
</dbReference>
<dbReference type="FunFam" id="3.30.70.240:FF:000001">
    <property type="entry name" value="Elongation factor G"/>
    <property type="match status" value="1"/>
</dbReference>
<dbReference type="GO" id="GO:1990904">
    <property type="term" value="C:ribonucleoprotein complex"/>
    <property type="evidence" value="ECO:0007669"/>
    <property type="project" value="TreeGrafter"/>
</dbReference>
<proteinExistence type="predicted"/>
<dbReference type="InterPro" id="IPR020568">
    <property type="entry name" value="Ribosomal_Su5_D2-typ_SF"/>
</dbReference>
<gene>
    <name evidence="7" type="primary">fusA_92</name>
    <name evidence="7" type="ORF">SDC9_183185</name>
</gene>
<keyword evidence="7" id="KW-0648">Protein biosynthesis</keyword>
<dbReference type="InterPro" id="IPR000640">
    <property type="entry name" value="EFG_V-like"/>
</dbReference>
<organism evidence="7">
    <name type="scientific">bioreactor metagenome</name>
    <dbReference type="NCBI Taxonomy" id="1076179"/>
    <lineage>
        <taxon>unclassified sequences</taxon>
        <taxon>metagenomes</taxon>
        <taxon>ecological metagenomes</taxon>
    </lineage>
</organism>
<dbReference type="SUPFAM" id="SSF54980">
    <property type="entry name" value="EF-G C-terminal domain-like"/>
    <property type="match status" value="1"/>
</dbReference>
<evidence type="ECO:0000256" key="2">
    <source>
        <dbReference type="ARBA" id="ARBA00022490"/>
    </source>
</evidence>
<feature type="domain" description="Elongation factor EFG" evidence="5">
    <location>
        <begin position="95"/>
        <end position="182"/>
    </location>
</feature>
<dbReference type="CDD" id="cd01681">
    <property type="entry name" value="aeEF2_snRNP_like_IV"/>
    <property type="match status" value="1"/>
</dbReference>
<dbReference type="GO" id="GO:0003924">
    <property type="term" value="F:GTPase activity"/>
    <property type="evidence" value="ECO:0007669"/>
    <property type="project" value="TreeGrafter"/>
</dbReference>
<dbReference type="CDD" id="cd01514">
    <property type="entry name" value="Elongation_Factor_C"/>
    <property type="match status" value="1"/>
</dbReference>
<dbReference type="Pfam" id="PF03764">
    <property type="entry name" value="EFG_IV"/>
    <property type="match status" value="1"/>
</dbReference>
<evidence type="ECO:0000313" key="7">
    <source>
        <dbReference type="EMBL" id="MPN35687.1"/>
    </source>
</evidence>
<keyword evidence="2" id="KW-0963">Cytoplasm</keyword>
<reference evidence="7" key="1">
    <citation type="submission" date="2019-08" db="EMBL/GenBank/DDBJ databases">
        <authorList>
            <person name="Kucharzyk K."/>
            <person name="Murdoch R.W."/>
            <person name="Higgins S."/>
            <person name="Loffler F."/>
        </authorList>
    </citation>
    <scope>NUCLEOTIDE SEQUENCE</scope>
</reference>
<evidence type="ECO:0000256" key="1">
    <source>
        <dbReference type="ARBA" id="ARBA00017891"/>
    </source>
</evidence>
<feature type="domain" description="Translation elongation factor EFG/EF2" evidence="6">
    <location>
        <begin position="1"/>
        <end position="93"/>
    </location>
</feature>
<keyword evidence="7" id="KW-0251">Elongation factor</keyword>
<dbReference type="GO" id="GO:0005525">
    <property type="term" value="F:GTP binding"/>
    <property type="evidence" value="ECO:0007669"/>
    <property type="project" value="UniProtKB-KW"/>
</dbReference>
<dbReference type="InterPro" id="IPR014721">
    <property type="entry name" value="Ribsml_uS5_D2-typ_fold_subgr"/>
</dbReference>
<dbReference type="PANTHER" id="PTHR42908">
    <property type="entry name" value="TRANSLATION ELONGATION FACTOR-RELATED"/>
    <property type="match status" value="1"/>
</dbReference>
<dbReference type="EMBL" id="VSSQ01089440">
    <property type="protein sequence ID" value="MPN35687.1"/>
    <property type="molecule type" value="Genomic_DNA"/>
</dbReference>
<sequence>MDKDEAKGIVSFKNSNMLLDGTKGIQYLHETMELVKQAFEEAMVKGPLAAEKLAGVKVRLMDAKLHEDTIHRGPAQVIPAVRDGIYGALCQAGRILLEPMQKVFISVPQDNMGDAVSLINQRRGTILDMGQEDVHATVSAKCPVSEMFGFASAIRGSTQGRALWSTENAGFEQVPNELQSKIVKEIRTRKGLNPEPYDERYYAGA</sequence>
<evidence type="ECO:0000256" key="4">
    <source>
        <dbReference type="ARBA" id="ARBA00023134"/>
    </source>
</evidence>
<dbReference type="PANTHER" id="PTHR42908:SF3">
    <property type="entry name" value="ELONGATION FACTOR-LIKE GTPASE 1"/>
    <property type="match status" value="1"/>
</dbReference>
<keyword evidence="4" id="KW-0342">GTP-binding</keyword>
<dbReference type="GO" id="GO:0005829">
    <property type="term" value="C:cytosol"/>
    <property type="evidence" value="ECO:0007669"/>
    <property type="project" value="TreeGrafter"/>
</dbReference>
<dbReference type="GO" id="GO:0003746">
    <property type="term" value="F:translation elongation factor activity"/>
    <property type="evidence" value="ECO:0007669"/>
    <property type="project" value="UniProtKB-KW"/>
</dbReference>
<comment type="caution">
    <text evidence="7">The sequence shown here is derived from an EMBL/GenBank/DDBJ whole genome shotgun (WGS) entry which is preliminary data.</text>
</comment>
<dbReference type="SMART" id="SM00838">
    <property type="entry name" value="EFG_C"/>
    <property type="match status" value="1"/>
</dbReference>
<evidence type="ECO:0000259" key="5">
    <source>
        <dbReference type="SMART" id="SM00838"/>
    </source>
</evidence>
<dbReference type="AlphaFoldDB" id="A0A645H9K9"/>
<dbReference type="SMART" id="SM00889">
    <property type="entry name" value="EFG_IV"/>
    <property type="match status" value="1"/>
</dbReference>
<dbReference type="InterPro" id="IPR005517">
    <property type="entry name" value="Transl_elong_EFG/EF2_IV"/>
</dbReference>
<dbReference type="Gene3D" id="3.30.230.10">
    <property type="match status" value="1"/>
</dbReference>
<evidence type="ECO:0000256" key="3">
    <source>
        <dbReference type="ARBA" id="ARBA00022741"/>
    </source>
</evidence>